<organism evidence="1">
    <name type="scientific">Streptomyces althioticus</name>
    <dbReference type="NCBI Taxonomy" id="83380"/>
    <lineage>
        <taxon>Bacteria</taxon>
        <taxon>Bacillati</taxon>
        <taxon>Actinomycetota</taxon>
        <taxon>Actinomycetes</taxon>
        <taxon>Kitasatosporales</taxon>
        <taxon>Streptomycetaceae</taxon>
        <taxon>Streptomyces</taxon>
        <taxon>Streptomyces althioticus group</taxon>
    </lineage>
</organism>
<protein>
    <recommendedName>
        <fullName evidence="2">Helix-turn-helix domain-containing protein</fullName>
    </recommendedName>
</protein>
<proteinExistence type="predicted"/>
<sequence length="291" mass="31318">MTRPAGDSLRTRPAAEPVELAVLRGWLRAAKGRRTFDSLARRSSTLGLTVCACTLRRTLDGRLPTLRTTTAFARGAGADEARAERLWEAAAAAVRRPPAKPRAPYVPGRITTQAGLARALRRLQVAAGSPSLRALAAAPVAAGRLSRSALHLALTGQRLPSEQLLLAFAAACGAGEETTTALLAARRRVLAGPRPPAVYPCDIVERADERRQQDEAARPWLAVGFELDPYDQQLRDADEAEHRRMTAWIDSLTDDEFERLQAQSTAGSGRDLRAELAAYASRTATGGEPGR</sequence>
<dbReference type="EMBL" id="CP109208">
    <property type="protein sequence ID" value="WUU58534.1"/>
    <property type="molecule type" value="Genomic_DNA"/>
</dbReference>
<reference evidence="1" key="1">
    <citation type="submission" date="2022-10" db="EMBL/GenBank/DDBJ databases">
        <title>The complete genomes of actinobacterial strains from the NBC collection.</title>
        <authorList>
            <person name="Joergensen T.S."/>
            <person name="Alvarez Arevalo M."/>
            <person name="Sterndorff E.B."/>
            <person name="Faurdal D."/>
            <person name="Vuksanovic O."/>
            <person name="Mourched A.-S."/>
            <person name="Charusanti P."/>
            <person name="Shaw S."/>
            <person name="Blin K."/>
            <person name="Weber T."/>
        </authorList>
    </citation>
    <scope>NUCLEOTIDE SEQUENCE [LARGE SCALE GENOMIC DNA]</scope>
    <source>
        <strain evidence="1">NBC 01686</strain>
        <plasmid evidence="1">unnamed1</plasmid>
    </source>
</reference>
<gene>
    <name evidence="1" type="ORF">OIE82_35755</name>
</gene>
<accession>A0ABZ1YGB1</accession>
<geneLocation type="plasmid" evidence="1">
    <name>unnamed1</name>
</geneLocation>
<name>A0ABZ1YGB1_9ACTN</name>
<evidence type="ECO:0008006" key="2">
    <source>
        <dbReference type="Google" id="ProtNLM"/>
    </source>
</evidence>
<keyword evidence="1" id="KW-0614">Plasmid</keyword>
<evidence type="ECO:0000313" key="1">
    <source>
        <dbReference type="EMBL" id="WUU58534.1"/>
    </source>
</evidence>
<dbReference type="RefSeq" id="WP_266477713.1">
    <property type="nucleotide sequence ID" value="NZ_CP109208.1"/>
</dbReference>